<name>B7ZZF6_MAIZE</name>
<evidence type="ECO:0000313" key="2">
    <source>
        <dbReference type="EMBL" id="ACL53305.1"/>
    </source>
</evidence>
<feature type="chain" id="PRO_5002867383" evidence="1">
    <location>
        <begin position="22"/>
        <end position="51"/>
    </location>
</feature>
<dbReference type="AlphaFoldDB" id="B7ZZF6"/>
<reference evidence="2" key="2">
    <citation type="submission" date="2012-06" db="EMBL/GenBank/DDBJ databases">
        <authorList>
            <person name="Yu Y."/>
            <person name="Currie J."/>
            <person name="Lomeli R."/>
            <person name="Angelova A."/>
            <person name="Collura K."/>
            <person name="Wissotski M."/>
            <person name="Campos D."/>
            <person name="Kudrna D."/>
            <person name="Golser W."/>
            <person name="Ashely E."/>
            <person name="Descour A."/>
            <person name="Fernandes J."/>
            <person name="Soderlund C."/>
            <person name="Walbot V."/>
        </authorList>
    </citation>
    <scope>NUCLEOTIDE SEQUENCE</scope>
    <source>
        <strain evidence="2">B73</strain>
    </source>
</reference>
<sequence length="51" mass="5663">MNQLLFLFFFFLLMISSSSSATTIYKGGPNILRTLSLTAYIQARTILGVAM</sequence>
<accession>B7ZZF6</accession>
<protein>
    <submittedName>
        <fullName evidence="2">Uncharacterized protein</fullName>
    </submittedName>
</protein>
<reference evidence="2" key="1">
    <citation type="journal article" date="2009" name="PLoS Genet.">
        <title>Sequencing, mapping, and analysis of 27,455 maize full-length cDNAs.</title>
        <authorList>
            <person name="Soderlund C."/>
            <person name="Descour A."/>
            <person name="Kudrna D."/>
            <person name="Bomhoff M."/>
            <person name="Boyd L."/>
            <person name="Currie J."/>
            <person name="Angelova A."/>
            <person name="Collura K."/>
            <person name="Wissotski M."/>
            <person name="Ashley E."/>
            <person name="Morrow D."/>
            <person name="Fernandes J."/>
            <person name="Walbot V."/>
            <person name="Yu Y."/>
        </authorList>
    </citation>
    <scope>NUCLEOTIDE SEQUENCE</scope>
    <source>
        <strain evidence="2">B73</strain>
    </source>
</reference>
<proteinExistence type="evidence at transcript level"/>
<keyword evidence="1" id="KW-0732">Signal</keyword>
<feature type="signal peptide" evidence="1">
    <location>
        <begin position="1"/>
        <end position="21"/>
    </location>
</feature>
<organism evidence="2">
    <name type="scientific">Zea mays</name>
    <name type="common">Maize</name>
    <dbReference type="NCBI Taxonomy" id="4577"/>
    <lineage>
        <taxon>Eukaryota</taxon>
        <taxon>Viridiplantae</taxon>
        <taxon>Streptophyta</taxon>
        <taxon>Embryophyta</taxon>
        <taxon>Tracheophyta</taxon>
        <taxon>Spermatophyta</taxon>
        <taxon>Magnoliopsida</taxon>
        <taxon>Liliopsida</taxon>
        <taxon>Poales</taxon>
        <taxon>Poaceae</taxon>
        <taxon>PACMAD clade</taxon>
        <taxon>Panicoideae</taxon>
        <taxon>Andropogonodae</taxon>
        <taxon>Andropogoneae</taxon>
        <taxon>Tripsacinae</taxon>
        <taxon>Zea</taxon>
    </lineage>
</organism>
<evidence type="ECO:0000256" key="1">
    <source>
        <dbReference type="SAM" id="SignalP"/>
    </source>
</evidence>
<dbReference type="EMBL" id="BT054698">
    <property type="protein sequence ID" value="ACL53305.1"/>
    <property type="molecule type" value="mRNA"/>
</dbReference>